<reference evidence="1" key="1">
    <citation type="submission" date="2016-02" db="EMBL/GenBank/DDBJ databases">
        <title>WGS assembly of Manihot esculenta.</title>
        <authorList>
            <person name="Bredeson J.V."/>
            <person name="Prochnik S.E."/>
            <person name="Lyons J.B."/>
            <person name="Schmutz J."/>
            <person name="Grimwood J."/>
            <person name="Vrebalov J."/>
            <person name="Bart R.S."/>
            <person name="Amuge T."/>
            <person name="Ferguson M.E."/>
            <person name="Green R."/>
            <person name="Putnam N."/>
            <person name="Stites J."/>
            <person name="Rounsley S."/>
            <person name="Rokhsar D.S."/>
        </authorList>
    </citation>
    <scope>NUCLEOTIDE SEQUENCE [LARGE SCALE GENOMIC DNA]</scope>
    <source>
        <tissue evidence="1">Leaf</tissue>
    </source>
</reference>
<dbReference type="AlphaFoldDB" id="A0A2C9W4J4"/>
<proteinExistence type="predicted"/>
<evidence type="ECO:0000313" key="1">
    <source>
        <dbReference type="EMBL" id="OAY54055.1"/>
    </source>
</evidence>
<gene>
    <name evidence="1" type="ORF">MANES_03G044700</name>
</gene>
<protein>
    <submittedName>
        <fullName evidence="1">Uncharacterized protein</fullName>
    </submittedName>
</protein>
<accession>A0A2C9W4J4</accession>
<organism evidence="1">
    <name type="scientific">Manihot esculenta</name>
    <name type="common">Cassava</name>
    <name type="synonym">Jatropha manihot</name>
    <dbReference type="NCBI Taxonomy" id="3983"/>
    <lineage>
        <taxon>Eukaryota</taxon>
        <taxon>Viridiplantae</taxon>
        <taxon>Streptophyta</taxon>
        <taxon>Embryophyta</taxon>
        <taxon>Tracheophyta</taxon>
        <taxon>Spermatophyta</taxon>
        <taxon>Magnoliopsida</taxon>
        <taxon>eudicotyledons</taxon>
        <taxon>Gunneridae</taxon>
        <taxon>Pentapetalae</taxon>
        <taxon>rosids</taxon>
        <taxon>fabids</taxon>
        <taxon>Malpighiales</taxon>
        <taxon>Euphorbiaceae</taxon>
        <taxon>Crotonoideae</taxon>
        <taxon>Manihoteae</taxon>
        <taxon>Manihot</taxon>
    </lineage>
</organism>
<name>A0A2C9W4J4_MANES</name>
<sequence>MLLSSYVHPQHAGNFTEIRLVSCNQSYSRRSVLQTVAQLLVSQNIKENKESIT</sequence>
<dbReference type="EMBL" id="CM004389">
    <property type="protein sequence ID" value="OAY54055.1"/>
    <property type="molecule type" value="Genomic_DNA"/>
</dbReference>